<feature type="region of interest" description="Disordered" evidence="5">
    <location>
        <begin position="36"/>
        <end position="71"/>
    </location>
</feature>
<dbReference type="Gene3D" id="3.40.190.10">
    <property type="entry name" value="Periplasmic binding protein-like II"/>
    <property type="match status" value="2"/>
</dbReference>
<evidence type="ECO:0000256" key="1">
    <source>
        <dbReference type="ARBA" id="ARBA00008725"/>
    </source>
</evidence>
<dbReference type="AlphaFoldDB" id="A0A927IZY9"/>
<feature type="signal peptide" evidence="6">
    <location>
        <begin position="1"/>
        <end position="30"/>
    </location>
</feature>
<protein>
    <recommendedName>
        <fullName evidence="4">Phosphate-binding protein</fullName>
    </recommendedName>
</protein>
<dbReference type="Pfam" id="PF12849">
    <property type="entry name" value="PBP_like_2"/>
    <property type="match status" value="1"/>
</dbReference>
<dbReference type="PANTHER" id="PTHR42996">
    <property type="entry name" value="PHOSPHATE-BINDING PROTEIN PSTS"/>
    <property type="match status" value="1"/>
</dbReference>
<dbReference type="PROSITE" id="PS51257">
    <property type="entry name" value="PROKAR_LIPOPROTEIN"/>
    <property type="match status" value="1"/>
</dbReference>
<gene>
    <name evidence="8" type="primary">pstS</name>
    <name evidence="8" type="ORF">IF651_08570</name>
</gene>
<organism evidence="8 9">
    <name type="scientific">Cellulosimicrobium arenosum</name>
    <dbReference type="NCBI Taxonomy" id="2708133"/>
    <lineage>
        <taxon>Bacteria</taxon>
        <taxon>Bacillati</taxon>
        <taxon>Actinomycetota</taxon>
        <taxon>Actinomycetes</taxon>
        <taxon>Micrococcales</taxon>
        <taxon>Promicromonosporaceae</taxon>
        <taxon>Cellulosimicrobium</taxon>
    </lineage>
</organism>
<keyword evidence="6" id="KW-0732">Signal</keyword>
<evidence type="ECO:0000256" key="5">
    <source>
        <dbReference type="SAM" id="MobiDB-lite"/>
    </source>
</evidence>
<keyword evidence="2 4" id="KW-0813">Transport</keyword>
<comment type="similarity">
    <text evidence="1 4">Belongs to the PstS family.</text>
</comment>
<dbReference type="NCBIfam" id="TIGR00975">
    <property type="entry name" value="3a0107s03"/>
    <property type="match status" value="1"/>
</dbReference>
<feature type="domain" description="PBP" evidence="7">
    <location>
        <begin position="49"/>
        <end position="346"/>
    </location>
</feature>
<evidence type="ECO:0000259" key="7">
    <source>
        <dbReference type="Pfam" id="PF12849"/>
    </source>
</evidence>
<dbReference type="InterPro" id="IPR050962">
    <property type="entry name" value="Phosphate-bind_PstS"/>
</dbReference>
<reference evidence="8" key="2">
    <citation type="submission" date="2020-09" db="EMBL/GenBank/DDBJ databases">
        <authorList>
            <person name="Yu Y."/>
        </authorList>
    </citation>
    <scope>NUCLEOTIDE SEQUENCE</scope>
    <source>
        <strain evidence="8">KCTC 49039</strain>
    </source>
</reference>
<evidence type="ECO:0000256" key="4">
    <source>
        <dbReference type="PIRNR" id="PIRNR002756"/>
    </source>
</evidence>
<proteinExistence type="inferred from homology"/>
<dbReference type="CDD" id="cd13565">
    <property type="entry name" value="PBP2_PstS"/>
    <property type="match status" value="1"/>
</dbReference>
<feature type="compositionally biased region" description="Polar residues" evidence="5">
    <location>
        <begin position="229"/>
        <end position="238"/>
    </location>
</feature>
<keyword evidence="9" id="KW-1185">Reference proteome</keyword>
<dbReference type="Proteomes" id="UP000610846">
    <property type="component" value="Unassembled WGS sequence"/>
</dbReference>
<dbReference type="PIRSF" id="PIRSF002756">
    <property type="entry name" value="PstS"/>
    <property type="match status" value="1"/>
</dbReference>
<evidence type="ECO:0000256" key="6">
    <source>
        <dbReference type="SAM" id="SignalP"/>
    </source>
</evidence>
<evidence type="ECO:0000313" key="9">
    <source>
        <dbReference type="Proteomes" id="UP000610846"/>
    </source>
</evidence>
<dbReference type="GO" id="GO:0035435">
    <property type="term" value="P:phosphate ion transmembrane transport"/>
    <property type="evidence" value="ECO:0007669"/>
    <property type="project" value="InterPro"/>
</dbReference>
<dbReference type="EMBL" id="JACYHB010000005">
    <property type="protein sequence ID" value="MBD8079105.1"/>
    <property type="molecule type" value="Genomic_DNA"/>
</dbReference>
<dbReference type="GO" id="GO:0042301">
    <property type="term" value="F:phosphate ion binding"/>
    <property type="evidence" value="ECO:0007669"/>
    <property type="project" value="InterPro"/>
</dbReference>
<dbReference type="SUPFAM" id="SSF53850">
    <property type="entry name" value="Periplasmic binding protein-like II"/>
    <property type="match status" value="1"/>
</dbReference>
<dbReference type="InterPro" id="IPR005673">
    <property type="entry name" value="ABC_phos-bd_PstS"/>
</dbReference>
<feature type="chain" id="PRO_5038710991" description="Phosphate-binding protein" evidence="6">
    <location>
        <begin position="31"/>
        <end position="381"/>
    </location>
</feature>
<dbReference type="GO" id="GO:0043190">
    <property type="term" value="C:ATP-binding cassette (ABC) transporter complex"/>
    <property type="evidence" value="ECO:0007669"/>
    <property type="project" value="InterPro"/>
</dbReference>
<feature type="compositionally biased region" description="Low complexity" evidence="5">
    <location>
        <begin position="55"/>
        <end position="71"/>
    </location>
</feature>
<reference evidence="8" key="1">
    <citation type="journal article" date="2018" name="Curr. Microbiol.">
        <title>Cellulosimicrobium arenosum sp. nov., Isolated from Marine Sediment Sand.</title>
        <authorList>
            <person name="Oh M."/>
            <person name="Kim J.H."/>
            <person name="Yoon J.H."/>
            <person name="Schumann P."/>
            <person name="Kim W."/>
        </authorList>
    </citation>
    <scope>NUCLEOTIDE SEQUENCE</scope>
    <source>
        <strain evidence="8">KCTC 49039</strain>
    </source>
</reference>
<dbReference type="PANTHER" id="PTHR42996:SF1">
    <property type="entry name" value="PHOSPHATE-BINDING PROTEIN PSTS"/>
    <property type="match status" value="1"/>
</dbReference>
<evidence type="ECO:0000256" key="2">
    <source>
        <dbReference type="ARBA" id="ARBA00022448"/>
    </source>
</evidence>
<sequence length="381" mass="38748">MERRVKLSRFSRAGSTVVIGALALTLAACGSDDPVGDAGGDSGTESSTDAATDLSGELSGAGASSQESAMEAWRAGFQSTNPDVTVNYDPVGSGGGRTQFLAGGTGWAGSDAALDDEELTKSQEVCGPDGAIDLPVYVSPIAIIYNLPDLPEVNLAPETLAGIFNGDITTWDADEIAADNPDADLPSTAITPVHRSDESGTTENFTDYLAATAGDAWGHEASGDWPTQGGESAQGTSGVVQTVQAGEGTIGYADASKAGELGTASIKVGEEWVAYSPEAAAEVVDASPRVEGRGEHDIAVELDRKTVESGAYPLVLVSYAIACSNYEDEATGELVKAFLTYISSDEGQQASASAAGSAPISEDLRTDVHAAIEAITVGAAG</sequence>
<dbReference type="InterPro" id="IPR024370">
    <property type="entry name" value="PBP_domain"/>
</dbReference>
<feature type="region of interest" description="Disordered" evidence="5">
    <location>
        <begin position="217"/>
        <end position="238"/>
    </location>
</feature>
<evidence type="ECO:0000313" key="8">
    <source>
        <dbReference type="EMBL" id="MBD8079105.1"/>
    </source>
</evidence>
<evidence type="ECO:0000256" key="3">
    <source>
        <dbReference type="ARBA" id="ARBA00022592"/>
    </source>
</evidence>
<name>A0A927IZY9_9MICO</name>
<comment type="caution">
    <text evidence="8">The sequence shown here is derived from an EMBL/GenBank/DDBJ whole genome shotgun (WGS) entry which is preliminary data.</text>
</comment>
<accession>A0A927IZY9</accession>
<keyword evidence="3 4" id="KW-0592">Phosphate transport</keyword>